<dbReference type="Proteomes" id="UP000187464">
    <property type="component" value="Chromosome I"/>
</dbReference>
<dbReference type="KEGG" id="psac:PSM36_2450"/>
<dbReference type="AlphaFoldDB" id="A0A1R3SYI6"/>
<evidence type="ECO:0000313" key="3">
    <source>
        <dbReference type="Proteomes" id="UP000187464"/>
    </source>
</evidence>
<keyword evidence="1" id="KW-1133">Transmembrane helix</keyword>
<dbReference type="STRING" id="1642647.PSM36_2450"/>
<evidence type="ECO:0000256" key="1">
    <source>
        <dbReference type="SAM" id="Phobius"/>
    </source>
</evidence>
<protein>
    <submittedName>
        <fullName evidence="2">Putative membrane protein</fullName>
    </submittedName>
</protein>
<accession>A0A1R3SYI6</accession>
<reference evidence="2 3" key="1">
    <citation type="submission" date="2016-08" db="EMBL/GenBank/DDBJ databases">
        <authorList>
            <person name="Seilhamer J.J."/>
        </authorList>
    </citation>
    <scope>NUCLEOTIDE SEQUENCE [LARGE SCALE GENOMIC DNA]</scope>
    <source>
        <strain evidence="2">M3/6</strain>
    </source>
</reference>
<keyword evidence="3" id="KW-1185">Reference proteome</keyword>
<evidence type="ECO:0000313" key="2">
    <source>
        <dbReference type="EMBL" id="SCD21253.1"/>
    </source>
</evidence>
<feature type="transmembrane region" description="Helical" evidence="1">
    <location>
        <begin position="125"/>
        <end position="146"/>
    </location>
</feature>
<keyword evidence="1" id="KW-0472">Membrane</keyword>
<keyword evidence="1" id="KW-0812">Transmembrane</keyword>
<name>A0A1R3SYI6_9BACT</name>
<sequence>MLTKEAQLHILALPSIFLWIGFVCAISFMEAWVKFRAPGVTLPLGLGIGSLVFKALNKAEWVFAILMAVDLFLLHRGMGINLPRVLFLIALLILIIQTLWLLPALDARIPLYQQGLEVPSSPLHFYYVGTEVVKVICLFITGIHFLRSIRIIS</sequence>
<proteinExistence type="predicted"/>
<feature type="transmembrane region" description="Helical" evidence="1">
    <location>
        <begin position="85"/>
        <end position="105"/>
    </location>
</feature>
<organism evidence="2 3">
    <name type="scientific">Proteiniphilum saccharofermentans</name>
    <dbReference type="NCBI Taxonomy" id="1642647"/>
    <lineage>
        <taxon>Bacteria</taxon>
        <taxon>Pseudomonadati</taxon>
        <taxon>Bacteroidota</taxon>
        <taxon>Bacteroidia</taxon>
        <taxon>Bacteroidales</taxon>
        <taxon>Dysgonomonadaceae</taxon>
        <taxon>Proteiniphilum</taxon>
    </lineage>
</organism>
<feature type="transmembrane region" description="Helical" evidence="1">
    <location>
        <begin position="6"/>
        <end position="28"/>
    </location>
</feature>
<gene>
    <name evidence="2" type="ORF">PSM36_2450</name>
</gene>
<dbReference type="EMBL" id="LT605205">
    <property type="protein sequence ID" value="SCD21253.1"/>
    <property type="molecule type" value="Genomic_DNA"/>
</dbReference>
<feature type="transmembrane region" description="Helical" evidence="1">
    <location>
        <begin position="61"/>
        <end position="78"/>
    </location>
</feature>
<dbReference type="RefSeq" id="WP_076931102.1">
    <property type="nucleotide sequence ID" value="NZ_DAMBAO010000007.1"/>
</dbReference>